<accession>A0A919F2W8</accession>
<dbReference type="Pfam" id="PF01610">
    <property type="entry name" value="DDE_Tnp_ISL3"/>
    <property type="match status" value="1"/>
</dbReference>
<protein>
    <recommendedName>
        <fullName evidence="2">Transposase IS204/IS1001/IS1096/IS1165 DDE domain-containing protein</fullName>
    </recommendedName>
</protein>
<organism evidence="3 4">
    <name type="scientific">Streptomyces capoamus</name>
    <dbReference type="NCBI Taxonomy" id="68183"/>
    <lineage>
        <taxon>Bacteria</taxon>
        <taxon>Bacillati</taxon>
        <taxon>Actinomycetota</taxon>
        <taxon>Actinomycetes</taxon>
        <taxon>Kitasatosporales</taxon>
        <taxon>Streptomycetaceae</taxon>
        <taxon>Streptomyces</taxon>
    </lineage>
</organism>
<feature type="region of interest" description="Disordered" evidence="1">
    <location>
        <begin position="101"/>
        <end position="124"/>
    </location>
</feature>
<evidence type="ECO:0000313" key="3">
    <source>
        <dbReference type="EMBL" id="GHG74280.1"/>
    </source>
</evidence>
<reference evidence="4" key="1">
    <citation type="journal article" date="2019" name="Int. J. Syst. Evol. Microbiol.">
        <title>The Global Catalogue of Microorganisms (GCM) 10K type strain sequencing project: providing services to taxonomists for standard genome sequencing and annotation.</title>
        <authorList>
            <consortium name="The Broad Institute Genomics Platform"/>
            <consortium name="The Broad Institute Genome Sequencing Center for Infectious Disease"/>
            <person name="Wu L."/>
            <person name="Ma J."/>
        </authorList>
    </citation>
    <scope>NUCLEOTIDE SEQUENCE [LARGE SCALE GENOMIC DNA]</scope>
    <source>
        <strain evidence="4">JCM 4253</strain>
    </source>
</reference>
<dbReference type="EMBL" id="BNBF01000035">
    <property type="protein sequence ID" value="GHG74280.1"/>
    <property type="molecule type" value="Genomic_DNA"/>
</dbReference>
<gene>
    <name evidence="3" type="ORF">GCM10018980_71060</name>
</gene>
<name>A0A919F2W8_9ACTN</name>
<dbReference type="AlphaFoldDB" id="A0A919F2W8"/>
<dbReference type="Proteomes" id="UP000619355">
    <property type="component" value="Unassembled WGS sequence"/>
</dbReference>
<sequence>MLGVDDFAIRRGQTYSAVVTSIEDHRVVDVLPTREAGPLAAWLDRHPGVEIICRDRAGAYAEGTRRGAPDALQVADRFPLWQGLGRAVESCVAAHRDCLRNPTPSGLPSAATPGRPCAHHRRDE</sequence>
<keyword evidence="4" id="KW-1185">Reference proteome</keyword>
<dbReference type="PANTHER" id="PTHR33498">
    <property type="entry name" value="TRANSPOSASE FOR INSERTION SEQUENCE ELEMENT IS1557"/>
    <property type="match status" value="1"/>
</dbReference>
<dbReference type="InterPro" id="IPR002560">
    <property type="entry name" value="Transposase_DDE"/>
</dbReference>
<proteinExistence type="predicted"/>
<dbReference type="PANTHER" id="PTHR33498:SF1">
    <property type="entry name" value="TRANSPOSASE FOR INSERTION SEQUENCE ELEMENT IS1557"/>
    <property type="match status" value="1"/>
</dbReference>
<evidence type="ECO:0000256" key="1">
    <source>
        <dbReference type="SAM" id="MobiDB-lite"/>
    </source>
</evidence>
<evidence type="ECO:0000313" key="4">
    <source>
        <dbReference type="Proteomes" id="UP000619355"/>
    </source>
</evidence>
<dbReference type="InterPro" id="IPR047951">
    <property type="entry name" value="Transpos_ISL3"/>
</dbReference>
<comment type="caution">
    <text evidence="3">The sequence shown here is derived from an EMBL/GenBank/DDBJ whole genome shotgun (WGS) entry which is preliminary data.</text>
</comment>
<dbReference type="RefSeq" id="WP_306419854.1">
    <property type="nucleotide sequence ID" value="NZ_BNBF01000035.1"/>
</dbReference>
<evidence type="ECO:0000259" key="2">
    <source>
        <dbReference type="Pfam" id="PF01610"/>
    </source>
</evidence>
<feature type="domain" description="Transposase IS204/IS1001/IS1096/IS1165 DDE" evidence="2">
    <location>
        <begin position="2"/>
        <end position="95"/>
    </location>
</feature>